<name>A0AAV7W0V0_PLEWA</name>
<comment type="caution">
    <text evidence="2">The sequence shown here is derived from an EMBL/GenBank/DDBJ whole genome shotgun (WGS) entry which is preliminary data.</text>
</comment>
<feature type="compositionally biased region" description="Basic and acidic residues" evidence="1">
    <location>
        <begin position="36"/>
        <end position="47"/>
    </location>
</feature>
<gene>
    <name evidence="2" type="ORF">NDU88_001733</name>
</gene>
<keyword evidence="3" id="KW-1185">Reference proteome</keyword>
<sequence length="143" mass="14988">MPPVPPGRRGSRATQRPGPSARPPDLQATPSRPSRHARDPQARREQAVSHGGEGGGPRHNTTADLARQCTPMSDATEALQARGGKRRPVPRSVAAGSTPCPEEAGPTSNAAPQVPPLQRGEAADIRRPSTPSSLGQLRPGQRI</sequence>
<evidence type="ECO:0000256" key="1">
    <source>
        <dbReference type="SAM" id="MobiDB-lite"/>
    </source>
</evidence>
<accession>A0AAV7W0V0</accession>
<dbReference type="AlphaFoldDB" id="A0AAV7W0V0"/>
<reference evidence="2" key="1">
    <citation type="journal article" date="2022" name="bioRxiv">
        <title>Sequencing and chromosome-scale assembly of the giantPleurodeles waltlgenome.</title>
        <authorList>
            <person name="Brown T."/>
            <person name="Elewa A."/>
            <person name="Iarovenko S."/>
            <person name="Subramanian E."/>
            <person name="Araus A.J."/>
            <person name="Petzold A."/>
            <person name="Susuki M."/>
            <person name="Suzuki K.-i.T."/>
            <person name="Hayashi T."/>
            <person name="Toyoda A."/>
            <person name="Oliveira C."/>
            <person name="Osipova E."/>
            <person name="Leigh N.D."/>
            <person name="Simon A."/>
            <person name="Yun M.H."/>
        </authorList>
    </citation>
    <scope>NUCLEOTIDE SEQUENCE</scope>
    <source>
        <strain evidence="2">20211129_DDA</strain>
        <tissue evidence="2">Liver</tissue>
    </source>
</reference>
<proteinExistence type="predicted"/>
<organism evidence="2 3">
    <name type="scientific">Pleurodeles waltl</name>
    <name type="common">Iberian ribbed newt</name>
    <dbReference type="NCBI Taxonomy" id="8319"/>
    <lineage>
        <taxon>Eukaryota</taxon>
        <taxon>Metazoa</taxon>
        <taxon>Chordata</taxon>
        <taxon>Craniata</taxon>
        <taxon>Vertebrata</taxon>
        <taxon>Euteleostomi</taxon>
        <taxon>Amphibia</taxon>
        <taxon>Batrachia</taxon>
        <taxon>Caudata</taxon>
        <taxon>Salamandroidea</taxon>
        <taxon>Salamandridae</taxon>
        <taxon>Pleurodelinae</taxon>
        <taxon>Pleurodeles</taxon>
    </lineage>
</organism>
<evidence type="ECO:0000313" key="2">
    <source>
        <dbReference type="EMBL" id="KAJ1206326.1"/>
    </source>
</evidence>
<dbReference type="Proteomes" id="UP001066276">
    <property type="component" value="Chromosome 1_2"/>
</dbReference>
<dbReference type="EMBL" id="JANPWB010000002">
    <property type="protein sequence ID" value="KAJ1206326.1"/>
    <property type="molecule type" value="Genomic_DNA"/>
</dbReference>
<feature type="region of interest" description="Disordered" evidence="1">
    <location>
        <begin position="1"/>
        <end position="143"/>
    </location>
</feature>
<protein>
    <submittedName>
        <fullName evidence="2">Uncharacterized protein</fullName>
    </submittedName>
</protein>
<evidence type="ECO:0000313" key="3">
    <source>
        <dbReference type="Proteomes" id="UP001066276"/>
    </source>
</evidence>